<feature type="coiled-coil region" evidence="6">
    <location>
        <begin position="49"/>
        <end position="76"/>
    </location>
</feature>
<dbReference type="PROSITE" id="PS51900">
    <property type="entry name" value="CB"/>
    <property type="match status" value="1"/>
</dbReference>
<dbReference type="PANTHER" id="PTHR30349:SF64">
    <property type="entry name" value="PROPHAGE INTEGRASE INTD-RELATED"/>
    <property type="match status" value="1"/>
</dbReference>
<evidence type="ECO:0000259" key="8">
    <source>
        <dbReference type="PROSITE" id="PS51900"/>
    </source>
</evidence>
<dbReference type="SUPFAM" id="SSF56349">
    <property type="entry name" value="DNA breaking-rejoining enzymes"/>
    <property type="match status" value="1"/>
</dbReference>
<organism evidence="9 10">
    <name type="scientific">Campylobacter cuniculorum DSM 23162 = LMG 24588</name>
    <dbReference type="NCBI Taxonomy" id="1121267"/>
    <lineage>
        <taxon>Bacteria</taxon>
        <taxon>Pseudomonadati</taxon>
        <taxon>Campylobacterota</taxon>
        <taxon>Epsilonproteobacteria</taxon>
        <taxon>Campylobacterales</taxon>
        <taxon>Campylobacteraceae</taxon>
        <taxon>Campylobacter</taxon>
    </lineage>
</organism>
<accession>A0A1W6BYM2</accession>
<dbReference type="PROSITE" id="PS51898">
    <property type="entry name" value="TYR_RECOMBINASE"/>
    <property type="match status" value="1"/>
</dbReference>
<evidence type="ECO:0000313" key="9">
    <source>
        <dbReference type="EMBL" id="ARJ57162.1"/>
    </source>
</evidence>
<evidence type="ECO:0000259" key="7">
    <source>
        <dbReference type="PROSITE" id="PS51898"/>
    </source>
</evidence>
<dbReference type="RefSeq" id="WP_027306079.1">
    <property type="nucleotide sequence ID" value="NZ_CP020867.1"/>
</dbReference>
<feature type="domain" description="Tyr recombinase" evidence="7">
    <location>
        <begin position="189"/>
        <end position="366"/>
    </location>
</feature>
<dbReference type="Pfam" id="PF00589">
    <property type="entry name" value="Phage_integrase"/>
    <property type="match status" value="1"/>
</dbReference>
<dbReference type="GO" id="GO:0015074">
    <property type="term" value="P:DNA integration"/>
    <property type="evidence" value="ECO:0007669"/>
    <property type="project" value="UniProtKB-KW"/>
</dbReference>
<proteinExistence type="inferred from homology"/>
<evidence type="ECO:0000256" key="4">
    <source>
        <dbReference type="ARBA" id="ARBA00023172"/>
    </source>
</evidence>
<evidence type="ECO:0000256" key="6">
    <source>
        <dbReference type="SAM" id="Coils"/>
    </source>
</evidence>
<evidence type="ECO:0000256" key="2">
    <source>
        <dbReference type="ARBA" id="ARBA00022908"/>
    </source>
</evidence>
<evidence type="ECO:0000313" key="10">
    <source>
        <dbReference type="Proteomes" id="UP000192902"/>
    </source>
</evidence>
<reference evidence="9 10" key="1">
    <citation type="submission" date="2017-04" db="EMBL/GenBank/DDBJ databases">
        <title>Complete genome sequence of the Campylobacter cuniculorum type strain LMG24588.</title>
        <authorList>
            <person name="Miller W.G."/>
            <person name="Yee E."/>
            <person name="Revez J."/>
            <person name="Bono J.L."/>
            <person name="Rossi M."/>
        </authorList>
    </citation>
    <scope>NUCLEOTIDE SEQUENCE [LARGE SCALE GENOMIC DNA]</scope>
    <source>
        <strain evidence="9 10">LMG 24588</strain>
    </source>
</reference>
<feature type="domain" description="Core-binding (CB)" evidence="8">
    <location>
        <begin position="82"/>
        <end position="165"/>
    </location>
</feature>
<evidence type="ECO:0000256" key="3">
    <source>
        <dbReference type="ARBA" id="ARBA00023125"/>
    </source>
</evidence>
<dbReference type="InterPro" id="IPR010998">
    <property type="entry name" value="Integrase_recombinase_N"/>
</dbReference>
<keyword evidence="4" id="KW-0233">DNA recombination</keyword>
<dbReference type="InterPro" id="IPR050090">
    <property type="entry name" value="Tyrosine_recombinase_XerCD"/>
</dbReference>
<dbReference type="KEGG" id="ccun:CCUN_1579"/>
<gene>
    <name evidence="9" type="ORF">CCUN_1579</name>
</gene>
<dbReference type="Gene3D" id="1.10.443.10">
    <property type="entry name" value="Intergrase catalytic core"/>
    <property type="match status" value="1"/>
</dbReference>
<sequence length="374" mass="44566">MKNLPKNKNIYIYGKKIYIDYFKKGKRIRKSTGLNYSALSFAFVRNHYDLFLEENIKDLQEKYYELEQQQRNSFKQNPSIPNTFDQISQILLKEKSFLKANTNHTYSSLRKTILSFLEKHNIFYLDDFKREHSFLFLENLKEQNLKPKTITSLCFFLKNIFDYALENEALIKNPFFIPKMKQSLNLQKTHFKIFSLNEMIHLIKHSQGDLRLFLILAFFTGARTGEILALQYKDLDFQKNEIHIFKSLSVAGIIDTPKTKSSQRVIDMLELIKEELLPLKQKHSLQDFIIKSKRTSLMRQFYRLLENLNYEKRRLYDTRHSFASLMLSQGEEPMWVGCKMLGHKDLNETFRTYAKYLPKEVTHRATFLRGIKLT</sequence>
<evidence type="ECO:0000256" key="1">
    <source>
        <dbReference type="ARBA" id="ARBA00008857"/>
    </source>
</evidence>
<dbReference type="PANTHER" id="PTHR30349">
    <property type="entry name" value="PHAGE INTEGRASE-RELATED"/>
    <property type="match status" value="1"/>
</dbReference>
<keyword evidence="3 5" id="KW-0238">DNA-binding</keyword>
<dbReference type="CDD" id="cd01189">
    <property type="entry name" value="INT_ICEBs1_C_like"/>
    <property type="match status" value="1"/>
</dbReference>
<dbReference type="eggNOG" id="COG0582">
    <property type="taxonomic scope" value="Bacteria"/>
</dbReference>
<dbReference type="GO" id="GO:0003677">
    <property type="term" value="F:DNA binding"/>
    <property type="evidence" value="ECO:0007669"/>
    <property type="project" value="UniProtKB-UniRule"/>
</dbReference>
<dbReference type="STRING" id="1121267.CCUN_1579"/>
<dbReference type="AlphaFoldDB" id="A0A1W6BYM2"/>
<dbReference type="Gene3D" id="1.10.150.130">
    <property type="match status" value="1"/>
</dbReference>
<comment type="similarity">
    <text evidence="1">Belongs to the 'phage' integrase family.</text>
</comment>
<dbReference type="Proteomes" id="UP000192902">
    <property type="component" value="Chromosome"/>
</dbReference>
<evidence type="ECO:0000256" key="5">
    <source>
        <dbReference type="PROSITE-ProRule" id="PRU01248"/>
    </source>
</evidence>
<keyword evidence="6" id="KW-0175">Coiled coil</keyword>
<dbReference type="InterPro" id="IPR002104">
    <property type="entry name" value="Integrase_catalytic"/>
</dbReference>
<name>A0A1W6BYM2_9BACT</name>
<protein>
    <submittedName>
        <fullName evidence="9">Site-specific recombinase, phage integrase family</fullName>
    </submittedName>
</protein>
<dbReference type="GO" id="GO:0006310">
    <property type="term" value="P:DNA recombination"/>
    <property type="evidence" value="ECO:0007669"/>
    <property type="project" value="UniProtKB-KW"/>
</dbReference>
<keyword evidence="2" id="KW-0229">DNA integration</keyword>
<dbReference type="EMBL" id="CP020867">
    <property type="protein sequence ID" value="ARJ57162.1"/>
    <property type="molecule type" value="Genomic_DNA"/>
</dbReference>
<dbReference type="InterPro" id="IPR044068">
    <property type="entry name" value="CB"/>
</dbReference>
<dbReference type="InterPro" id="IPR013762">
    <property type="entry name" value="Integrase-like_cat_sf"/>
</dbReference>
<dbReference type="InterPro" id="IPR011010">
    <property type="entry name" value="DNA_brk_join_enz"/>
</dbReference>
<dbReference type="OrthoDB" id="5391994at2"/>